<sequence>MFWAFEILDGSSSTRVGCINTSQNKVAELLSSTVECSDMPSKAVESQSERHDLTLYAAAAKRVVLDTQRISSKYAT</sequence>
<accession>A0A423PFJ2</accession>
<dbReference type="EMBL" id="AYKG01000067">
    <property type="protein sequence ID" value="ROO24401.1"/>
    <property type="molecule type" value="Genomic_DNA"/>
</dbReference>
<dbReference type="AlphaFoldDB" id="A0A423PFJ2"/>
<evidence type="ECO:0000313" key="2">
    <source>
        <dbReference type="Proteomes" id="UP000285310"/>
    </source>
</evidence>
<keyword evidence="2" id="KW-1185">Reference proteome</keyword>
<reference evidence="1 2" key="1">
    <citation type="submission" date="2013-10" db="EMBL/GenBank/DDBJ databases">
        <title>Salinisphaera japonica YTM-1 Genome Sequencing.</title>
        <authorList>
            <person name="Lai Q."/>
            <person name="Li C."/>
            <person name="Shao Z."/>
        </authorList>
    </citation>
    <scope>NUCLEOTIDE SEQUENCE [LARGE SCALE GENOMIC DNA]</scope>
    <source>
        <strain evidence="1 2">YTM-1</strain>
    </source>
</reference>
<organism evidence="1 2">
    <name type="scientific">Salinisphaera japonica YTM-1</name>
    <dbReference type="NCBI Taxonomy" id="1209778"/>
    <lineage>
        <taxon>Bacteria</taxon>
        <taxon>Pseudomonadati</taxon>
        <taxon>Pseudomonadota</taxon>
        <taxon>Gammaproteobacteria</taxon>
        <taxon>Salinisphaerales</taxon>
        <taxon>Salinisphaeraceae</taxon>
        <taxon>Salinisphaera</taxon>
    </lineage>
</organism>
<gene>
    <name evidence="1" type="ORF">SAJA_14040</name>
</gene>
<protein>
    <submittedName>
        <fullName evidence="1">Uncharacterized protein</fullName>
    </submittedName>
</protein>
<dbReference type="InParanoid" id="A0A423PFJ2"/>
<comment type="caution">
    <text evidence="1">The sequence shown here is derived from an EMBL/GenBank/DDBJ whole genome shotgun (WGS) entry which is preliminary data.</text>
</comment>
<dbReference type="Proteomes" id="UP000285310">
    <property type="component" value="Unassembled WGS sequence"/>
</dbReference>
<evidence type="ECO:0000313" key="1">
    <source>
        <dbReference type="EMBL" id="ROO24401.1"/>
    </source>
</evidence>
<proteinExistence type="predicted"/>
<name>A0A423PFJ2_9GAMM</name>